<dbReference type="PANTHER" id="PTHR32046:SF12">
    <property type="entry name" value="AIG1-TYPE G DOMAIN-CONTAINING PROTEIN"/>
    <property type="match status" value="1"/>
</dbReference>
<dbReference type="InterPro" id="IPR027417">
    <property type="entry name" value="P-loop_NTPase"/>
</dbReference>
<dbReference type="Gene3D" id="2.60.40.2970">
    <property type="match status" value="1"/>
</dbReference>
<dbReference type="PANTHER" id="PTHR32046">
    <property type="entry name" value="G DOMAIN-CONTAINING PROTEIN"/>
    <property type="match status" value="1"/>
</dbReference>
<proteinExistence type="predicted"/>
<comment type="caution">
    <text evidence="4">The sequence shown here is derived from an EMBL/GenBank/DDBJ whole genome shotgun (WGS) entry which is preliminary data.</text>
</comment>
<dbReference type="SUPFAM" id="SSF55486">
    <property type="entry name" value="Metalloproteases ('zincins'), catalytic domain"/>
    <property type="match status" value="1"/>
</dbReference>
<dbReference type="Proteomes" id="UP000663888">
    <property type="component" value="Unassembled WGS sequence"/>
</dbReference>
<accession>A0A8H2X2N9</accession>
<dbReference type="Gene3D" id="3.40.50.300">
    <property type="entry name" value="P-loop containing nucleotide triphosphate hydrolases"/>
    <property type="match status" value="1"/>
</dbReference>
<feature type="domain" description="Lysine-specific metallo-endopeptidase" evidence="3">
    <location>
        <begin position="630"/>
        <end position="761"/>
    </location>
</feature>
<dbReference type="InterPro" id="IPR024079">
    <property type="entry name" value="MetalloPept_cat_dom_sf"/>
</dbReference>
<dbReference type="GO" id="GO:0005525">
    <property type="term" value="F:GTP binding"/>
    <property type="evidence" value="ECO:0007669"/>
    <property type="project" value="InterPro"/>
</dbReference>
<dbReference type="SMART" id="SM01351">
    <property type="entry name" value="Aspzincin_M35"/>
    <property type="match status" value="1"/>
</dbReference>
<dbReference type="EMBL" id="CAJMWX010000349">
    <property type="protein sequence ID" value="CAE6413852.1"/>
    <property type="molecule type" value="Genomic_DNA"/>
</dbReference>
<feature type="coiled-coil region" evidence="2">
    <location>
        <begin position="423"/>
        <end position="457"/>
    </location>
</feature>
<keyword evidence="1" id="KW-0547">Nucleotide-binding</keyword>
<evidence type="ECO:0000256" key="2">
    <source>
        <dbReference type="SAM" id="Coils"/>
    </source>
</evidence>
<protein>
    <recommendedName>
        <fullName evidence="3">Lysine-specific metallo-endopeptidase domain-containing protein</fullName>
    </recommendedName>
</protein>
<dbReference type="Gene3D" id="3.40.390.10">
    <property type="entry name" value="Collagenase (Catalytic Domain)"/>
    <property type="match status" value="1"/>
</dbReference>
<dbReference type="Pfam" id="PF04548">
    <property type="entry name" value="AIG1"/>
    <property type="match status" value="1"/>
</dbReference>
<dbReference type="InterPro" id="IPR006703">
    <property type="entry name" value="G_AIG1"/>
</dbReference>
<organism evidence="4 5">
    <name type="scientific">Rhizoctonia solani</name>
    <dbReference type="NCBI Taxonomy" id="456999"/>
    <lineage>
        <taxon>Eukaryota</taxon>
        <taxon>Fungi</taxon>
        <taxon>Dikarya</taxon>
        <taxon>Basidiomycota</taxon>
        <taxon>Agaricomycotina</taxon>
        <taxon>Agaricomycetes</taxon>
        <taxon>Cantharellales</taxon>
        <taxon>Ceratobasidiaceae</taxon>
        <taxon>Rhizoctonia</taxon>
    </lineage>
</organism>
<keyword evidence="2" id="KW-0175">Coiled coil</keyword>
<gene>
    <name evidence="4" type="ORF">RDB_LOCUS14502</name>
</gene>
<name>A0A8H2X2N9_9AGAM</name>
<dbReference type="Pfam" id="PF14521">
    <property type="entry name" value="Aspzincin_M35"/>
    <property type="match status" value="1"/>
</dbReference>
<evidence type="ECO:0000313" key="4">
    <source>
        <dbReference type="EMBL" id="CAE6413852.1"/>
    </source>
</evidence>
<dbReference type="InterPro" id="IPR029463">
    <property type="entry name" value="Lys_MEP"/>
</dbReference>
<dbReference type="GO" id="GO:0004222">
    <property type="term" value="F:metalloendopeptidase activity"/>
    <property type="evidence" value="ECO:0007669"/>
    <property type="project" value="InterPro"/>
</dbReference>
<dbReference type="AlphaFoldDB" id="A0A8H2X2N9"/>
<reference evidence="4" key="1">
    <citation type="submission" date="2021-01" db="EMBL/GenBank/DDBJ databases">
        <authorList>
            <person name="Kaushik A."/>
        </authorList>
    </citation>
    <scope>NUCLEOTIDE SEQUENCE</scope>
    <source>
        <strain evidence="4">AG4-R118</strain>
    </source>
</reference>
<dbReference type="SUPFAM" id="SSF52540">
    <property type="entry name" value="P-loop containing nucleoside triphosphate hydrolases"/>
    <property type="match status" value="1"/>
</dbReference>
<evidence type="ECO:0000256" key="1">
    <source>
        <dbReference type="ARBA" id="ARBA00022741"/>
    </source>
</evidence>
<evidence type="ECO:0000259" key="3">
    <source>
        <dbReference type="SMART" id="SM01351"/>
    </source>
</evidence>
<evidence type="ECO:0000313" key="5">
    <source>
        <dbReference type="Proteomes" id="UP000663888"/>
    </source>
</evidence>
<sequence>MASDFPGSWSAQEIRQNVELKEEVGLVTKSVFRSAMKKRALSILLVEETGGGKTAFVSLMLNLLQGNDPFELDEQHCVDSESGLDKSQSQTSKARIYTVTTIEGVKFQIIDTPGLADTRGINENMKNKEKTYRAPQEHVTTVDGIMLVANGRVQRLTVSMSYTLETLATLFPQSIKDNLGIIFTSVEADGLGLAFHKACLPPHLQDARHWCLDNPLSLYHDALNSIMDQKATDKQKSKRTERFIDRYNETVDSLDNWLEWLDNREAIPTITLGELYHKSTQIESCLYQTTISLDNLSNLRKKLQDIIQKIEYTEKKKEEHLDTKRSNQALKVWEMIETSDYNTICIAQDCHSNCHLQCTLALYDPESLGGWCSMFKTIGIPNRLIPFMSDSTVKCWNCKHEAAAHRSYRKLHEERPSKTYQEAVQMLEDAKKSENAIKEAKRDILRLVEELNNVSFNPNYANYIPSGMKLLELRRNQVESSADPNEELPFCHHVFPIALDLNANGSPEFTGIRMKYSPEYMAKKNDPASFTVLAPGQSREVVHDLAGIEALDMFHYVDEAGRLASLNAVSEPSVFELTGNLVPHKTSSTPSRLLRSRQSGLSFHNCNQIQQQDITRAITDAETYIAEARLYFQTHNAEMERYSTWFGQHDSTRYDSVSGHFKKIQHESWNTLYDCNCNMANVYAYVYPDRPRVIHICPAFWDAPAVGTDSKAGTLIHEQTHFTKNGGTRDYTYGQSSCRNLAKSHPGKAVQNADNHEFFAENPPQ</sequence>